<proteinExistence type="predicted"/>
<dbReference type="SUPFAM" id="SSF53098">
    <property type="entry name" value="Ribonuclease H-like"/>
    <property type="match status" value="1"/>
</dbReference>
<accession>A0ABM4CRA6</accession>
<reference evidence="3" key="1">
    <citation type="submission" date="2025-08" db="UniProtKB">
        <authorList>
            <consortium name="RefSeq"/>
        </authorList>
    </citation>
    <scope>IDENTIFICATION</scope>
</reference>
<name>A0ABM4CRA6_HYDVU</name>
<evidence type="ECO:0000259" key="1">
    <source>
        <dbReference type="Pfam" id="PF14291"/>
    </source>
</evidence>
<keyword evidence="2" id="KW-1185">Reference proteome</keyword>
<gene>
    <name evidence="3" type="primary">LOC136086059</name>
</gene>
<evidence type="ECO:0000313" key="2">
    <source>
        <dbReference type="Proteomes" id="UP001652625"/>
    </source>
</evidence>
<dbReference type="PANTHER" id="PTHR45749">
    <property type="match status" value="1"/>
</dbReference>
<dbReference type="Pfam" id="PF14291">
    <property type="entry name" value="DUF4371"/>
    <property type="match status" value="1"/>
</dbReference>
<sequence length="367" mass="42596">MILRGHDETWGSLQNENFMGLIKLISEIDPFLCEHLTKCQSKKRNISYLSNTVYEDLIKKMGKRVQKEIAAQINNSDTKYFSIIIDSTPDLSHVDQLAVIVRYVYNGQPYERLLTFIPNINHTAQSLFNTIKKFLTDISLPKENIRGQSYDNAANMSPKYSGLQARLKEINKNADFVPCAVHSLNLVGVEAVSIVTPNIDYFGILQRLYVFFSASPRRWDFLKKYANLQFSLKSLSITRWSMYHDSVKALKNGCRDILKTLNYIHEESEEKLDCKREANILFKKLIKLENAILTIFWEEVLERFNKVSHILQTPGLDVSKGYELIFSLELFVNEMRKNSEEKMNEFKKKAKNLSEENTGNYNDLNIY</sequence>
<dbReference type="Proteomes" id="UP001652625">
    <property type="component" value="Chromosome 10"/>
</dbReference>
<dbReference type="RefSeq" id="XP_065664397.1">
    <property type="nucleotide sequence ID" value="XM_065808325.1"/>
</dbReference>
<feature type="domain" description="DUF4371" evidence="1">
    <location>
        <begin position="3"/>
        <end position="162"/>
    </location>
</feature>
<dbReference type="GeneID" id="136086059"/>
<dbReference type="PANTHER" id="PTHR45749:SF23">
    <property type="entry name" value="ZINC FINGER MYM-TYPE PROTEIN 1-LIKE"/>
    <property type="match status" value="1"/>
</dbReference>
<protein>
    <submittedName>
        <fullName evidence="3">Uncharacterized protein LOC136086059</fullName>
    </submittedName>
</protein>
<evidence type="ECO:0000313" key="3">
    <source>
        <dbReference type="RefSeq" id="XP_065664397.1"/>
    </source>
</evidence>
<dbReference type="InterPro" id="IPR025398">
    <property type="entry name" value="DUF4371"/>
</dbReference>
<dbReference type="InterPro" id="IPR012337">
    <property type="entry name" value="RNaseH-like_sf"/>
</dbReference>
<organism evidence="2 3">
    <name type="scientific">Hydra vulgaris</name>
    <name type="common">Hydra</name>
    <name type="synonym">Hydra attenuata</name>
    <dbReference type="NCBI Taxonomy" id="6087"/>
    <lineage>
        <taxon>Eukaryota</taxon>
        <taxon>Metazoa</taxon>
        <taxon>Cnidaria</taxon>
        <taxon>Hydrozoa</taxon>
        <taxon>Hydroidolina</taxon>
        <taxon>Anthoathecata</taxon>
        <taxon>Aplanulata</taxon>
        <taxon>Hydridae</taxon>
        <taxon>Hydra</taxon>
    </lineage>
</organism>